<gene>
    <name evidence="2" type="ORF">DA792_17340</name>
    <name evidence="3" type="ORF">SAMN04488117_10638</name>
</gene>
<proteinExistence type="predicted"/>
<accession>A0A1G7MTF0</accession>
<organism evidence="3 4">
    <name type="scientific">Celeribacter baekdonensis</name>
    <dbReference type="NCBI Taxonomy" id="875171"/>
    <lineage>
        <taxon>Bacteria</taxon>
        <taxon>Pseudomonadati</taxon>
        <taxon>Pseudomonadota</taxon>
        <taxon>Alphaproteobacteria</taxon>
        <taxon>Rhodobacterales</taxon>
        <taxon>Roseobacteraceae</taxon>
        <taxon>Celeribacter</taxon>
    </lineage>
</organism>
<dbReference type="Pfam" id="PF06776">
    <property type="entry name" value="IalB"/>
    <property type="match status" value="1"/>
</dbReference>
<evidence type="ECO:0000256" key="1">
    <source>
        <dbReference type="SAM" id="SignalP"/>
    </source>
</evidence>
<reference evidence="2 5" key="2">
    <citation type="submission" date="2018-03" db="EMBL/GenBank/DDBJ databases">
        <title>The Complete Genome of Celeribacter baekdonensis strain LH4, a Thiosulfate-Oxidizing Alphaproteobacterium Isolated from Gulf of Mexico Continental Slope Sediments.</title>
        <authorList>
            <person name="Flood B.E."/>
            <person name="Bailey J.V."/>
            <person name="Leprich D."/>
        </authorList>
    </citation>
    <scope>NUCLEOTIDE SEQUENCE [LARGE SCALE GENOMIC DNA]</scope>
    <source>
        <strain evidence="2 5">LH4</strain>
    </source>
</reference>
<dbReference type="InterPro" id="IPR010642">
    <property type="entry name" value="Invasion_prot_B"/>
</dbReference>
<feature type="chain" id="PRO_5010237950" description="Invasion associated locus B (IalB) protein" evidence="1">
    <location>
        <begin position="24"/>
        <end position="179"/>
    </location>
</feature>
<feature type="signal peptide" evidence="1">
    <location>
        <begin position="1"/>
        <end position="23"/>
    </location>
</feature>
<evidence type="ECO:0000313" key="2">
    <source>
        <dbReference type="EMBL" id="AVW92638.1"/>
    </source>
</evidence>
<dbReference type="AlphaFoldDB" id="A0A1G7MTF0"/>
<dbReference type="EMBL" id="FNBL01000006">
    <property type="protein sequence ID" value="SDF65024.1"/>
    <property type="molecule type" value="Genomic_DNA"/>
</dbReference>
<evidence type="ECO:0000313" key="3">
    <source>
        <dbReference type="EMBL" id="SDF65024.1"/>
    </source>
</evidence>
<evidence type="ECO:0000313" key="4">
    <source>
        <dbReference type="Proteomes" id="UP000182284"/>
    </source>
</evidence>
<dbReference type="Proteomes" id="UP000182284">
    <property type="component" value="Unassembled WGS sequence"/>
</dbReference>
<dbReference type="Proteomes" id="UP000241447">
    <property type="component" value="Chromosome"/>
</dbReference>
<evidence type="ECO:0008006" key="6">
    <source>
        <dbReference type="Google" id="ProtNLM"/>
    </source>
</evidence>
<dbReference type="Gene3D" id="2.60.40.1880">
    <property type="entry name" value="Invasion associated locus B (IalB) protein"/>
    <property type="match status" value="1"/>
</dbReference>
<sequence>MSFSVKQGLLAVGFAMVASHAVAQESTNQVGANTDWYVYEEAAPSKTCWAVSKPKETVNTDSAGRLKSVTRSEILLFVTYGPASGVNGQVSFLGGYPFAPGSEVSLDIGGSDFTLFTKSEDETAWAVTPEDDAKIIAAMKRGSAATLTARSARGTITKDTFSLLGFTASVEEAAKRCGG</sequence>
<protein>
    <recommendedName>
        <fullName evidence="6">Invasion associated locus B (IalB) protein</fullName>
    </recommendedName>
</protein>
<dbReference type="EMBL" id="CP028475">
    <property type="protein sequence ID" value="AVW92638.1"/>
    <property type="molecule type" value="Genomic_DNA"/>
</dbReference>
<evidence type="ECO:0000313" key="5">
    <source>
        <dbReference type="Proteomes" id="UP000241447"/>
    </source>
</evidence>
<keyword evidence="1" id="KW-0732">Signal</keyword>
<reference evidence="3 4" key="1">
    <citation type="submission" date="2016-10" db="EMBL/GenBank/DDBJ databases">
        <authorList>
            <person name="de Groot N.N."/>
        </authorList>
    </citation>
    <scope>NUCLEOTIDE SEQUENCE [LARGE SCALE GENOMIC DNA]</scope>
    <source>
        <strain evidence="3 4">DSM 27375</strain>
    </source>
</reference>
<dbReference type="KEGG" id="cbak:DA792_17340"/>
<name>A0A1G7MTF0_9RHOB</name>
<dbReference type="OrthoDB" id="9806572at2"/>
<dbReference type="RefSeq" id="WP_074645067.1">
    <property type="nucleotide sequence ID" value="NZ_CAXBOP010000003.1"/>
</dbReference>
<dbReference type="InterPro" id="IPR038696">
    <property type="entry name" value="IalB_sf"/>
</dbReference>